<dbReference type="PANTHER" id="PTHR43400">
    <property type="entry name" value="FUMARATE REDUCTASE"/>
    <property type="match status" value="1"/>
</dbReference>
<reference evidence="6 7" key="1">
    <citation type="submission" date="2020-06" db="EMBL/GenBank/DDBJ databases">
        <title>Schlegella sp. ID0723 isolated from air conditioner.</title>
        <authorList>
            <person name="Kim D.Y."/>
            <person name="Kim D.-U."/>
        </authorList>
    </citation>
    <scope>NUCLEOTIDE SEQUENCE [LARGE SCALE GENOMIC DNA]</scope>
    <source>
        <strain evidence="6 7">ID0723</strain>
    </source>
</reference>
<dbReference type="PROSITE" id="PS51318">
    <property type="entry name" value="TAT"/>
    <property type="match status" value="1"/>
</dbReference>
<keyword evidence="3" id="KW-0274">FAD</keyword>
<comment type="caution">
    <text evidence="6">The sequence shown here is derived from an EMBL/GenBank/DDBJ whole genome shotgun (WGS) entry which is preliminary data.</text>
</comment>
<protein>
    <submittedName>
        <fullName evidence="6">FAD-dependent oxidoreductase</fullName>
    </submittedName>
</protein>
<dbReference type="NCBIfam" id="TIGR01409">
    <property type="entry name" value="TAT_signal_seq"/>
    <property type="match status" value="1"/>
</dbReference>
<accession>A0A7Y6NS93</accession>
<keyword evidence="4" id="KW-0560">Oxidoreductase</keyword>
<keyword evidence="2" id="KW-0285">Flavoprotein</keyword>
<dbReference type="SUPFAM" id="SSF56425">
    <property type="entry name" value="Succinate dehydrogenase/fumarate reductase flavoprotein, catalytic domain"/>
    <property type="match status" value="1"/>
</dbReference>
<evidence type="ECO:0000256" key="1">
    <source>
        <dbReference type="ARBA" id="ARBA00001974"/>
    </source>
</evidence>
<dbReference type="InterPro" id="IPR019546">
    <property type="entry name" value="TAT_signal_bac_arc"/>
</dbReference>
<dbReference type="Gene3D" id="3.90.700.10">
    <property type="entry name" value="Succinate dehydrogenase/fumarate reductase flavoprotein, catalytic domain"/>
    <property type="match status" value="1"/>
</dbReference>
<sequence length="594" mass="62519">MEVNRRSLLKGAAGIAAAAGVGSTTLAPNLAQAQSGTAKYMADVVICGAGAAGLAAAVRARELGLSVVVLEAQSRFGGRMIVNSGNIPIGGGSPAQMLAGLGDTPDILYRDLTDWTVVQPNGFPSYRYNDHEVIRWYANFNTGLQDFLSRNGVVFTRTTPDNTGGNEVGNSFNRMMHTALLKYESARTGLVGSGSGATTSEGPGAAYPLYNSAVAKGATILLNCRLLTLDRAKGAGGVAGVTASYNGGTIQIQARKGVFIATGGGQGNQHYRQMFDPRLGAEYISVAGEPWSFQDASGIFAGMNVGAAIAGAYNHMAEIGTNVTKAGKVGTQHNYTFLNWGLQSKPFLEGKVKATGITVNFQDGILIKAKAGLDPQNQNLRFYNEMAGQFPTNSAGQVPSYTQWDYKNLAKLAYNPEANAFLDAALASPGDGMNGGGPIWFIFDDAARQRRNMNVNPPVVDPDGFFFSANTLEELAAKIVMPQQRIPVSPAALAATVARYNSYVGGTDNDFGKPSPQFRIERGPFYAAWATPTLHDARSGLRINGKREVLDLSGKPIPGLYAGGEAAGGFSQHGMGRAMTDALIAMASVATRTV</sequence>
<dbReference type="AlphaFoldDB" id="A0A7Y6NS93"/>
<dbReference type="RefSeq" id="WP_176071227.1">
    <property type="nucleotide sequence ID" value="NZ_JABWMJ010000012.1"/>
</dbReference>
<dbReference type="Gene3D" id="3.50.50.60">
    <property type="entry name" value="FAD/NAD(P)-binding domain"/>
    <property type="match status" value="2"/>
</dbReference>
<organism evidence="6 7">
    <name type="scientific">Piscinibacter koreensis</name>
    <dbReference type="NCBI Taxonomy" id="2742824"/>
    <lineage>
        <taxon>Bacteria</taxon>
        <taxon>Pseudomonadati</taxon>
        <taxon>Pseudomonadota</taxon>
        <taxon>Betaproteobacteria</taxon>
        <taxon>Burkholderiales</taxon>
        <taxon>Sphaerotilaceae</taxon>
        <taxon>Piscinibacter</taxon>
    </lineage>
</organism>
<feature type="domain" description="FAD-dependent oxidoreductase 2 FAD-binding" evidence="5">
    <location>
        <begin position="43"/>
        <end position="274"/>
    </location>
</feature>
<dbReference type="GO" id="GO:0016491">
    <property type="term" value="F:oxidoreductase activity"/>
    <property type="evidence" value="ECO:0007669"/>
    <property type="project" value="UniProtKB-KW"/>
</dbReference>
<dbReference type="InterPro" id="IPR003953">
    <property type="entry name" value="FAD-dep_OxRdtase_2_FAD-bd"/>
</dbReference>
<dbReference type="Proteomes" id="UP000529637">
    <property type="component" value="Unassembled WGS sequence"/>
</dbReference>
<gene>
    <name evidence="6" type="ORF">HQN59_21765</name>
</gene>
<dbReference type="InterPro" id="IPR036188">
    <property type="entry name" value="FAD/NAD-bd_sf"/>
</dbReference>
<dbReference type="EMBL" id="JABWMJ010000012">
    <property type="protein sequence ID" value="NUZ08385.1"/>
    <property type="molecule type" value="Genomic_DNA"/>
</dbReference>
<keyword evidence="7" id="KW-1185">Reference proteome</keyword>
<feature type="domain" description="FAD-dependent oxidoreductase 2 FAD-binding" evidence="5">
    <location>
        <begin position="464"/>
        <end position="571"/>
    </location>
</feature>
<dbReference type="Pfam" id="PF00890">
    <property type="entry name" value="FAD_binding_2"/>
    <property type="match status" value="2"/>
</dbReference>
<evidence type="ECO:0000313" key="6">
    <source>
        <dbReference type="EMBL" id="NUZ08385.1"/>
    </source>
</evidence>
<dbReference type="GO" id="GO:0008202">
    <property type="term" value="P:steroid metabolic process"/>
    <property type="evidence" value="ECO:0007669"/>
    <property type="project" value="UniProtKB-ARBA"/>
</dbReference>
<dbReference type="InterPro" id="IPR006311">
    <property type="entry name" value="TAT_signal"/>
</dbReference>
<evidence type="ECO:0000313" key="7">
    <source>
        <dbReference type="Proteomes" id="UP000529637"/>
    </source>
</evidence>
<dbReference type="SUPFAM" id="SSF51905">
    <property type="entry name" value="FAD/NAD(P)-binding domain"/>
    <property type="match status" value="1"/>
</dbReference>
<evidence type="ECO:0000256" key="2">
    <source>
        <dbReference type="ARBA" id="ARBA00022630"/>
    </source>
</evidence>
<comment type="cofactor">
    <cofactor evidence="1">
        <name>FAD</name>
        <dbReference type="ChEBI" id="CHEBI:57692"/>
    </cofactor>
</comment>
<evidence type="ECO:0000256" key="3">
    <source>
        <dbReference type="ARBA" id="ARBA00022827"/>
    </source>
</evidence>
<dbReference type="PANTHER" id="PTHR43400:SF10">
    <property type="entry name" value="3-OXOSTEROID 1-DEHYDROGENASE"/>
    <property type="match status" value="1"/>
</dbReference>
<dbReference type="InterPro" id="IPR050315">
    <property type="entry name" value="FAD-oxidoreductase_2"/>
</dbReference>
<name>A0A7Y6NS93_9BURK</name>
<dbReference type="InterPro" id="IPR027477">
    <property type="entry name" value="Succ_DH/fumarate_Rdtase_cat_sf"/>
</dbReference>
<evidence type="ECO:0000259" key="5">
    <source>
        <dbReference type="Pfam" id="PF00890"/>
    </source>
</evidence>
<evidence type="ECO:0000256" key="4">
    <source>
        <dbReference type="ARBA" id="ARBA00023002"/>
    </source>
</evidence>
<proteinExistence type="predicted"/>